<keyword evidence="3" id="KW-1185">Reference proteome</keyword>
<reference evidence="2 3" key="1">
    <citation type="submission" date="2021-06" db="EMBL/GenBank/DDBJ databases">
        <authorList>
            <person name="Criscuolo A."/>
        </authorList>
    </citation>
    <scope>NUCLEOTIDE SEQUENCE [LARGE SCALE GENOMIC DNA]</scope>
    <source>
        <strain evidence="3">CIP 111802</strain>
    </source>
</reference>
<dbReference type="InterPro" id="IPR001509">
    <property type="entry name" value="Epimerase_deHydtase"/>
</dbReference>
<name>A0ABN7TFQ0_9BACL</name>
<dbReference type="Pfam" id="PF01370">
    <property type="entry name" value="Epimerase"/>
    <property type="match status" value="1"/>
</dbReference>
<gene>
    <name evidence="2" type="ORF">PAECIP111802_00574</name>
</gene>
<evidence type="ECO:0000313" key="2">
    <source>
        <dbReference type="EMBL" id="CAG7618988.1"/>
    </source>
</evidence>
<proteinExistence type="predicted"/>
<feature type="domain" description="NAD-dependent epimerase/dehydratase" evidence="1">
    <location>
        <begin position="31"/>
        <end position="198"/>
    </location>
</feature>
<dbReference type="EMBL" id="CAJVCE010000001">
    <property type="protein sequence ID" value="CAG7618988.1"/>
    <property type="molecule type" value="Genomic_DNA"/>
</dbReference>
<organism evidence="2 3">
    <name type="scientific">Paenibacillus allorhizosphaerae</name>
    <dbReference type="NCBI Taxonomy" id="2849866"/>
    <lineage>
        <taxon>Bacteria</taxon>
        <taxon>Bacillati</taxon>
        <taxon>Bacillota</taxon>
        <taxon>Bacilli</taxon>
        <taxon>Bacillales</taxon>
        <taxon>Paenibacillaceae</taxon>
        <taxon>Paenibacillus</taxon>
    </lineage>
</organism>
<evidence type="ECO:0000259" key="1">
    <source>
        <dbReference type="Pfam" id="PF01370"/>
    </source>
</evidence>
<comment type="caution">
    <text evidence="2">The sequence shown here is derived from an EMBL/GenBank/DDBJ whole genome shotgun (WGS) entry which is preliminary data.</text>
</comment>
<accession>A0ABN7TFQ0</accession>
<sequence length="340" mass="37619">MNITSIEQLESKLAEPSEALVRDIAQIDGDIMLLGVGGKMGPSLARLAMNALKLAGVQKTVWGVSRFSEKGLKEQLEREGVRTIACDLLDDRQVEQLPDVKNIIYMAGNKFGTTGREYFTWAMNSYLPGRVAEKFRQSRIVVFSSGNIYPFTPVASGGATEATAPAPVGEYGQSTLGRERVFEFFSHKYEIPMVIYRLNYAIDLRYGVLLEVAKAVKSGSPVDVTMGHANCIWQGDANEIALRSLNVCSNPPNVINVTGPETMSMRWIAQQFGKRFGVEPVITGHESDTALLNNAAKSFQLFGYPRVSLLQMIDWIAAWVEQGGETLNKPTHFQEREGKF</sequence>
<evidence type="ECO:0000313" key="3">
    <source>
        <dbReference type="Proteomes" id="UP000730618"/>
    </source>
</evidence>
<protein>
    <recommendedName>
        <fullName evidence="1">NAD-dependent epimerase/dehydratase domain-containing protein</fullName>
    </recommendedName>
</protein>
<dbReference type="Proteomes" id="UP000730618">
    <property type="component" value="Unassembled WGS sequence"/>
</dbReference>